<accession>A0A1X0Y9M6</accession>
<dbReference type="InterPro" id="IPR046252">
    <property type="entry name" value="DUF6285"/>
</dbReference>
<name>A0A1X0Y9M6_MYCSI</name>
<dbReference type="GO" id="GO:0016740">
    <property type="term" value="F:transferase activity"/>
    <property type="evidence" value="ECO:0007669"/>
    <property type="project" value="UniProtKB-KW"/>
</dbReference>
<dbReference type="PANTHER" id="PTHR21310">
    <property type="entry name" value="AMINOGLYCOSIDE PHOSPHOTRANSFERASE-RELATED-RELATED"/>
    <property type="match status" value="1"/>
</dbReference>
<comment type="caution">
    <text evidence="4">The sequence shown here is derived from an EMBL/GenBank/DDBJ whole genome shotgun (WGS) entry which is preliminary data.</text>
</comment>
<evidence type="ECO:0000313" key="5">
    <source>
        <dbReference type="Proteomes" id="UP000193040"/>
    </source>
</evidence>
<feature type="domain" description="DUF6285" evidence="3">
    <location>
        <begin position="395"/>
        <end position="476"/>
    </location>
</feature>
<evidence type="ECO:0000256" key="1">
    <source>
        <dbReference type="SAM" id="MobiDB-lite"/>
    </source>
</evidence>
<dbReference type="Pfam" id="PF01636">
    <property type="entry name" value="APH"/>
    <property type="match status" value="1"/>
</dbReference>
<sequence length="479" mass="51094">MTGNEELTAKLTAVLAPVLGAGTSVEQLRALSGGASRSTWAFEAVTGAQRRALILRTGPPDDVHAGMELEARSQAAAAAAGAPVPHVLVADDSLAALGNPFLVCDEIKGETIVRRIQRQLDTTDGHTRRTELLRQCAQALAAIHRADTDITGLTHEDQLVQWRERLDAMNDTTAAFEWAFRWLAAHRPAPSAPVLVHGDYRMGNLIVDGFDLAAVLDWELVHLGEAYEDLAWFCIRAWRFGAPAGLAAGGLGSTEQFLREYEQAGGIAVDRVAFHWWLVLATLRWGVICRFQAQRHLSGQSRSVELATIGRRVCETEWDLLNLLDAPGDDARRAAARGGGGQSGAPGDDARRAAARGGGGQSGEARPVIGAYGRPVAAELVAAVAEFLETDIRAATTGQVNFHARVAANALRIVERELLDESAAETGAALAALGFADEERLAAAIRAGDLDERAGDVLAGLRTLVRNRLAVAHPGYDSE</sequence>
<evidence type="ECO:0000259" key="2">
    <source>
        <dbReference type="Pfam" id="PF01636"/>
    </source>
</evidence>
<dbReference type="Proteomes" id="UP000193040">
    <property type="component" value="Unassembled WGS sequence"/>
</dbReference>
<dbReference type="Gene3D" id="3.30.200.20">
    <property type="entry name" value="Phosphorylase Kinase, domain 1"/>
    <property type="match status" value="1"/>
</dbReference>
<dbReference type="Gene3D" id="3.90.1200.10">
    <property type="match status" value="1"/>
</dbReference>
<dbReference type="InterPro" id="IPR011009">
    <property type="entry name" value="Kinase-like_dom_sf"/>
</dbReference>
<keyword evidence="5" id="KW-1185">Reference proteome</keyword>
<dbReference type="EMBL" id="MZZM01000014">
    <property type="protein sequence ID" value="ORJ61836.1"/>
    <property type="molecule type" value="Genomic_DNA"/>
</dbReference>
<evidence type="ECO:0000259" key="3">
    <source>
        <dbReference type="Pfam" id="PF19802"/>
    </source>
</evidence>
<dbReference type="AlphaFoldDB" id="A0A1X0Y9M6"/>
<organism evidence="4 5">
    <name type="scientific">Mycobacterium simiae</name>
    <name type="common">Mycobacterium habana</name>
    <dbReference type="NCBI Taxonomy" id="1784"/>
    <lineage>
        <taxon>Bacteria</taxon>
        <taxon>Bacillati</taxon>
        <taxon>Actinomycetota</taxon>
        <taxon>Actinomycetes</taxon>
        <taxon>Mycobacteriales</taxon>
        <taxon>Mycobacteriaceae</taxon>
        <taxon>Mycobacterium</taxon>
        <taxon>Mycobacterium simiae complex</taxon>
    </lineage>
</organism>
<dbReference type="InterPro" id="IPR051678">
    <property type="entry name" value="AGP_Transferase"/>
</dbReference>
<dbReference type="InterPro" id="IPR041726">
    <property type="entry name" value="ACAD10_11_N"/>
</dbReference>
<dbReference type="STRING" id="1784.VC42_21220"/>
<dbReference type="PANTHER" id="PTHR21310:SF57">
    <property type="entry name" value="BLR2944 PROTEIN"/>
    <property type="match status" value="1"/>
</dbReference>
<gene>
    <name evidence="4" type="ORF">B5M45_08905</name>
</gene>
<dbReference type="InterPro" id="IPR002575">
    <property type="entry name" value="Aminoglycoside_PTrfase"/>
</dbReference>
<reference evidence="4 5" key="1">
    <citation type="submission" date="2017-03" db="EMBL/GenBank/DDBJ databases">
        <title>Genomic insights into Mycobacterium simiae human colonization.</title>
        <authorList>
            <person name="Steffani J.L."/>
            <person name="Brunck M.E."/>
            <person name="Cruz E."/>
            <person name="Montiel R."/>
            <person name="Barona F."/>
        </authorList>
    </citation>
    <scope>NUCLEOTIDE SEQUENCE [LARGE SCALE GENOMIC DNA]</scope>
    <source>
        <strain evidence="4 5">MsiGto</strain>
    </source>
</reference>
<dbReference type="CDD" id="cd05154">
    <property type="entry name" value="ACAD10_11_N-like"/>
    <property type="match status" value="1"/>
</dbReference>
<keyword evidence="4" id="KW-0808">Transferase</keyword>
<feature type="domain" description="Aminoglycoside phosphotransferase" evidence="2">
    <location>
        <begin position="28"/>
        <end position="255"/>
    </location>
</feature>
<protein>
    <submittedName>
        <fullName evidence="4">Aminoglycoside phosphotransferase</fullName>
    </submittedName>
</protein>
<evidence type="ECO:0000313" key="4">
    <source>
        <dbReference type="EMBL" id="ORJ61836.1"/>
    </source>
</evidence>
<feature type="region of interest" description="Disordered" evidence="1">
    <location>
        <begin position="332"/>
        <end position="366"/>
    </location>
</feature>
<proteinExistence type="predicted"/>
<dbReference type="SUPFAM" id="SSF56112">
    <property type="entry name" value="Protein kinase-like (PK-like)"/>
    <property type="match status" value="1"/>
</dbReference>
<dbReference type="RefSeq" id="WP_084949497.1">
    <property type="nucleotide sequence ID" value="NZ_MZZM01000014.1"/>
</dbReference>
<dbReference type="Pfam" id="PF19802">
    <property type="entry name" value="DUF6285"/>
    <property type="match status" value="1"/>
</dbReference>